<dbReference type="Gene3D" id="2.50.20.10">
    <property type="entry name" value="Lipoprotein localisation LolA/LolB/LppX"/>
    <property type="match status" value="1"/>
</dbReference>
<evidence type="ECO:0000313" key="4">
    <source>
        <dbReference type="Proteomes" id="UP001597534"/>
    </source>
</evidence>
<keyword evidence="1 2" id="KW-0732">Signal</keyword>
<evidence type="ECO:0000313" key="3">
    <source>
        <dbReference type="EMBL" id="MFD2890591.1"/>
    </source>
</evidence>
<keyword evidence="4" id="KW-1185">Reference proteome</keyword>
<reference evidence="4" key="1">
    <citation type="journal article" date="2019" name="Int. J. Syst. Evol. Microbiol.">
        <title>The Global Catalogue of Microorganisms (GCM) 10K type strain sequencing project: providing services to taxonomists for standard genome sequencing and annotation.</title>
        <authorList>
            <consortium name="The Broad Institute Genomics Platform"/>
            <consortium name="The Broad Institute Genome Sequencing Center for Infectious Disease"/>
            <person name="Wu L."/>
            <person name="Ma J."/>
        </authorList>
    </citation>
    <scope>NUCLEOTIDE SEQUENCE [LARGE SCALE GENOMIC DNA]</scope>
    <source>
        <strain evidence="4">KCTC 22671</strain>
    </source>
</reference>
<protein>
    <submittedName>
        <fullName evidence="3">DUF2092 domain-containing protein</fullName>
    </submittedName>
</protein>
<gene>
    <name evidence="3" type="ORF">ACFS5J_01000</name>
</gene>
<evidence type="ECO:0000256" key="2">
    <source>
        <dbReference type="SAM" id="SignalP"/>
    </source>
</evidence>
<comment type="caution">
    <text evidence="3">The sequence shown here is derived from an EMBL/GenBank/DDBJ whole genome shotgun (WGS) entry which is preliminary data.</text>
</comment>
<dbReference type="InterPro" id="IPR029046">
    <property type="entry name" value="LolA/LolB/LppX"/>
</dbReference>
<dbReference type="InterPro" id="IPR019207">
    <property type="entry name" value="DUF2092"/>
</dbReference>
<organism evidence="3 4">
    <name type="scientific">Flavobacterium chuncheonense</name>
    <dbReference type="NCBI Taxonomy" id="2026653"/>
    <lineage>
        <taxon>Bacteria</taxon>
        <taxon>Pseudomonadati</taxon>
        <taxon>Bacteroidota</taxon>
        <taxon>Flavobacteriia</taxon>
        <taxon>Flavobacteriales</taxon>
        <taxon>Flavobacteriaceae</taxon>
        <taxon>Flavobacterium</taxon>
    </lineage>
</organism>
<sequence>MKKLLSLCSVLIVFLGQAQDSKSIDSTAVYLMDKMSNVIGSLESVSFNISTATDALTEKGEITTYYGSSEINMTGPNKLTSITKSDNGNFSYWYDGEYVSYYSYDENNYVTLDAPETILTMIDSMHTVFDFKFPAADFFYPSFTDDIIEEFDKISYEGKRNIENESCFYITASNKEKSIQLWISNTSTMLPKRIVIVYKNQNNIQFESTFTNWVLNPNIPESIYDFTAPPNASLISILANSKL</sequence>
<proteinExistence type="predicted"/>
<dbReference type="SUPFAM" id="SSF89392">
    <property type="entry name" value="Prokaryotic lipoproteins and lipoprotein localization factors"/>
    <property type="match status" value="1"/>
</dbReference>
<accession>A0ABW5YHL7</accession>
<dbReference type="Proteomes" id="UP001597534">
    <property type="component" value="Unassembled WGS sequence"/>
</dbReference>
<dbReference type="EMBL" id="JBHUPC010000006">
    <property type="protein sequence ID" value="MFD2890591.1"/>
    <property type="molecule type" value="Genomic_DNA"/>
</dbReference>
<evidence type="ECO:0000256" key="1">
    <source>
        <dbReference type="ARBA" id="ARBA00022729"/>
    </source>
</evidence>
<feature type="chain" id="PRO_5047109504" evidence="2">
    <location>
        <begin position="19"/>
        <end position="243"/>
    </location>
</feature>
<dbReference type="Pfam" id="PF09865">
    <property type="entry name" value="DUF2092"/>
    <property type="match status" value="1"/>
</dbReference>
<feature type="signal peptide" evidence="2">
    <location>
        <begin position="1"/>
        <end position="18"/>
    </location>
</feature>
<name>A0ABW5YHL7_9FLAO</name>
<dbReference type="RefSeq" id="WP_379810050.1">
    <property type="nucleotide sequence ID" value="NZ_JBHUPC010000006.1"/>
</dbReference>